<organism evidence="1 2">
    <name type="scientific">Ooceraea biroi</name>
    <name type="common">Clonal raider ant</name>
    <name type="synonym">Cerapachys biroi</name>
    <dbReference type="NCBI Taxonomy" id="2015173"/>
    <lineage>
        <taxon>Eukaryota</taxon>
        <taxon>Metazoa</taxon>
        <taxon>Ecdysozoa</taxon>
        <taxon>Arthropoda</taxon>
        <taxon>Hexapoda</taxon>
        <taxon>Insecta</taxon>
        <taxon>Pterygota</taxon>
        <taxon>Neoptera</taxon>
        <taxon>Endopterygota</taxon>
        <taxon>Hymenoptera</taxon>
        <taxon>Apocrita</taxon>
        <taxon>Aculeata</taxon>
        <taxon>Formicoidea</taxon>
        <taxon>Formicidae</taxon>
        <taxon>Dorylinae</taxon>
        <taxon>Ooceraea</taxon>
    </lineage>
</organism>
<reference evidence="1 2" key="1">
    <citation type="journal article" date="2014" name="Curr. Biol.">
        <title>The genome of the clonal raider ant Cerapachys biroi.</title>
        <authorList>
            <person name="Oxley P.R."/>
            <person name="Ji L."/>
            <person name="Fetter-Pruneda I."/>
            <person name="McKenzie S.K."/>
            <person name="Li C."/>
            <person name="Hu H."/>
            <person name="Zhang G."/>
            <person name="Kronauer D.J."/>
        </authorList>
    </citation>
    <scope>NUCLEOTIDE SEQUENCE [LARGE SCALE GENOMIC DNA]</scope>
</reference>
<dbReference type="AlphaFoldDB" id="A0A026VTJ6"/>
<evidence type="ECO:0000313" key="1">
    <source>
        <dbReference type="EMBL" id="EZA46831.1"/>
    </source>
</evidence>
<dbReference type="EMBL" id="KK108171">
    <property type="protein sequence ID" value="EZA46831.1"/>
    <property type="molecule type" value="Genomic_DNA"/>
</dbReference>
<sequence>MHNHGNSQLSPMLQLSLVTIEVSFPPQTVLLTYPTGRLDCTVTETSVAIQLTRTGLQSS</sequence>
<keyword evidence="2" id="KW-1185">Reference proteome</keyword>
<protein>
    <submittedName>
        <fullName evidence="1">Uncharacterized protein</fullName>
    </submittedName>
</protein>
<gene>
    <name evidence="1" type="ORF">X777_01125</name>
</gene>
<proteinExistence type="predicted"/>
<dbReference type="Proteomes" id="UP000053097">
    <property type="component" value="Unassembled WGS sequence"/>
</dbReference>
<evidence type="ECO:0000313" key="2">
    <source>
        <dbReference type="Proteomes" id="UP000053097"/>
    </source>
</evidence>
<accession>A0A026VTJ6</accession>
<name>A0A026VTJ6_OOCBI</name>